<proteinExistence type="predicted"/>
<comment type="caution">
    <text evidence="3">The sequence shown here is derived from an EMBL/GenBank/DDBJ whole genome shotgun (WGS) entry which is preliminary data.</text>
</comment>
<evidence type="ECO:0000313" key="4">
    <source>
        <dbReference type="Proteomes" id="UP001481677"/>
    </source>
</evidence>
<feature type="coiled-coil region" evidence="1">
    <location>
        <begin position="134"/>
        <end position="168"/>
    </location>
</feature>
<keyword evidence="2" id="KW-1133">Transmembrane helix</keyword>
<dbReference type="RefSeq" id="WP_342959075.1">
    <property type="nucleotide sequence ID" value="NZ_JAZHFZ010000022.1"/>
</dbReference>
<evidence type="ECO:0000313" key="3">
    <source>
        <dbReference type="EMBL" id="MEM5341599.1"/>
    </source>
</evidence>
<keyword evidence="4" id="KW-1185">Reference proteome</keyword>
<name>A0ABU9R4U0_9BURK</name>
<reference evidence="3 4" key="1">
    <citation type="submission" date="2024-01" db="EMBL/GenBank/DDBJ databases">
        <title>The diversity of rhizobia nodulating Mimosa spp. in eleven states of Brazil covering several biomes is determined by host plant, location, and edaphic factors.</title>
        <authorList>
            <person name="Rouws L."/>
            <person name="Barauna A."/>
            <person name="Beukes C."/>
            <person name="De Faria S.M."/>
            <person name="Gross E."/>
            <person name="Dos Reis Junior F.B."/>
            <person name="Simon M."/>
            <person name="Maluk M."/>
            <person name="Odee D.W."/>
            <person name="Kenicer G."/>
            <person name="Young J.P.W."/>
            <person name="Reis V.M."/>
            <person name="Zilli J."/>
            <person name="James E.K."/>
        </authorList>
    </citation>
    <scope>NUCLEOTIDE SEQUENCE [LARGE SCALE GENOMIC DNA]</scope>
    <source>
        <strain evidence="3 4">JPY530</strain>
    </source>
</reference>
<evidence type="ECO:0000256" key="2">
    <source>
        <dbReference type="SAM" id="Phobius"/>
    </source>
</evidence>
<keyword evidence="2" id="KW-0812">Transmembrane</keyword>
<evidence type="ECO:0000256" key="1">
    <source>
        <dbReference type="SAM" id="Coils"/>
    </source>
</evidence>
<keyword evidence="1" id="KW-0175">Coiled coil</keyword>
<accession>A0ABU9R4U0</accession>
<protein>
    <recommendedName>
        <fullName evidence="5">DNA repair protein</fullName>
    </recommendedName>
</protein>
<dbReference type="Proteomes" id="UP001481677">
    <property type="component" value="Unassembled WGS sequence"/>
</dbReference>
<organism evidence="3 4">
    <name type="scientific">Paraburkholderia azotifigens</name>
    <dbReference type="NCBI Taxonomy" id="2057004"/>
    <lineage>
        <taxon>Bacteria</taxon>
        <taxon>Pseudomonadati</taxon>
        <taxon>Pseudomonadota</taxon>
        <taxon>Betaproteobacteria</taxon>
        <taxon>Burkholderiales</taxon>
        <taxon>Burkholderiaceae</taxon>
        <taxon>Paraburkholderia</taxon>
    </lineage>
</organism>
<keyword evidence="2" id="KW-0472">Membrane</keyword>
<feature type="transmembrane region" description="Helical" evidence="2">
    <location>
        <begin position="12"/>
        <end position="29"/>
    </location>
</feature>
<dbReference type="EMBL" id="JAZHGA010000012">
    <property type="protein sequence ID" value="MEM5341599.1"/>
    <property type="molecule type" value="Genomic_DNA"/>
</dbReference>
<sequence length="282" mass="31167">MSSLFGVPDVVWSGVIASLITFSGVWLSNRDNTKRQLNQLLHDAEQKAIQRKADMRQDVYLEFAAQQAAAGSYIGGLATLDIRTVNASEGIQAFVEAAAKVQLICSAETGDAVAKMVAAKMKLFMRAMARALPAQALIAEIEIADEAYKEAQAEIRRIRSSMVALFEEGHGDSPTLTNLGRSLEGQNQLAKLHADKRAELYSKRNGLLAEYMTFVVSEMMPVIDETSPALIAVRRELELDDDVHDIEYQIRKRSNMMKEQVTAATKEFMEAAERQAAETPIQ</sequence>
<evidence type="ECO:0008006" key="5">
    <source>
        <dbReference type="Google" id="ProtNLM"/>
    </source>
</evidence>
<gene>
    <name evidence="3" type="ORF">V4C56_18495</name>
</gene>